<gene>
    <name evidence="2" type="ORF">MCOL2_18504</name>
</gene>
<dbReference type="Proteomes" id="UP000019241">
    <property type="component" value="Unassembled WGS sequence"/>
</dbReference>
<keyword evidence="1" id="KW-0812">Transmembrane</keyword>
<dbReference type="EMBL" id="AODM01000072">
    <property type="protein sequence ID" value="EUJ47144.1"/>
    <property type="molecule type" value="Genomic_DNA"/>
</dbReference>
<proteinExistence type="predicted"/>
<organism evidence="2 3">
    <name type="scientific">Listeria fleischmannii FSL S10-1203</name>
    <dbReference type="NCBI Taxonomy" id="1265822"/>
    <lineage>
        <taxon>Bacteria</taxon>
        <taxon>Bacillati</taxon>
        <taxon>Bacillota</taxon>
        <taxon>Bacilli</taxon>
        <taxon>Bacillales</taxon>
        <taxon>Listeriaceae</taxon>
        <taxon>Listeria</taxon>
    </lineage>
</organism>
<accession>W7D568</accession>
<feature type="transmembrane region" description="Helical" evidence="1">
    <location>
        <begin position="20"/>
        <end position="45"/>
    </location>
</feature>
<dbReference type="PATRIC" id="fig|1265822.4.peg.3771"/>
<comment type="caution">
    <text evidence="2">The sequence shown here is derived from an EMBL/GenBank/DDBJ whole genome shotgun (WGS) entry which is preliminary data.</text>
</comment>
<dbReference type="AlphaFoldDB" id="W7D568"/>
<name>W7D568_9LIST</name>
<protein>
    <submittedName>
        <fullName evidence="2">Uncharacterized protein</fullName>
    </submittedName>
</protein>
<evidence type="ECO:0000256" key="1">
    <source>
        <dbReference type="SAM" id="Phobius"/>
    </source>
</evidence>
<reference evidence="2 3" key="1">
    <citation type="submission" date="2012-12" db="EMBL/GenBank/DDBJ databases">
        <title>Novel taxa of Listeriaceae from agricultural environments in the United States.</title>
        <authorList>
            <person name="den Bakker H.C."/>
            <person name="Allred A."/>
            <person name="Warchocki S."/>
            <person name="Wright E.M."/>
            <person name="Burrell A."/>
            <person name="Nightingale K.K."/>
            <person name="Kephart D."/>
            <person name="Wiedmann M."/>
        </authorList>
    </citation>
    <scope>NUCLEOTIDE SEQUENCE [LARGE SCALE GENOMIC DNA]</scope>
    <source>
        <strain evidence="2 3">FSL S10-1203</strain>
    </source>
</reference>
<evidence type="ECO:0000313" key="3">
    <source>
        <dbReference type="Proteomes" id="UP000019241"/>
    </source>
</evidence>
<keyword evidence="1" id="KW-1133">Transmembrane helix</keyword>
<evidence type="ECO:0000313" key="2">
    <source>
        <dbReference type="EMBL" id="EUJ47144.1"/>
    </source>
</evidence>
<keyword evidence="1" id="KW-0472">Membrane</keyword>
<sequence length="89" mass="10736">MPPRFYHTYFLILVGNYYDGWLNGYAALIIYYVFNYTGTFLFNAFGRRMSAKKTFIASTFIWDSGFINRRTGSIFHIMDGNRRYFYRNF</sequence>